<feature type="domain" description="Methyltransferase" evidence="4">
    <location>
        <begin position="39"/>
        <end position="138"/>
    </location>
</feature>
<evidence type="ECO:0000256" key="1">
    <source>
        <dbReference type="ARBA" id="ARBA00022603"/>
    </source>
</evidence>
<dbReference type="PANTHER" id="PTHR16458:SF2">
    <property type="entry name" value="GLYCINE N-METHYLTRANSFERASE"/>
    <property type="match status" value="1"/>
</dbReference>
<dbReference type="InterPro" id="IPR041698">
    <property type="entry name" value="Methyltransf_25"/>
</dbReference>
<dbReference type="InterPro" id="IPR014369">
    <property type="entry name" value="Gly/Sar_N_MeTrfase"/>
</dbReference>
<accession>E8MYE7</accession>
<proteinExistence type="predicted"/>
<dbReference type="GO" id="GO:0016594">
    <property type="term" value="F:glycine binding"/>
    <property type="evidence" value="ECO:0007669"/>
    <property type="project" value="TreeGrafter"/>
</dbReference>
<dbReference type="GO" id="GO:0017174">
    <property type="term" value="F:glycine N-methyltransferase activity"/>
    <property type="evidence" value="ECO:0007669"/>
    <property type="project" value="InterPro"/>
</dbReference>
<protein>
    <submittedName>
        <fullName evidence="5">Methyltransferase</fullName>
    </submittedName>
</protein>
<dbReference type="GO" id="GO:0046500">
    <property type="term" value="P:S-adenosylmethionine metabolic process"/>
    <property type="evidence" value="ECO:0007669"/>
    <property type="project" value="TreeGrafter"/>
</dbReference>
<dbReference type="Gene3D" id="2.20.25.110">
    <property type="entry name" value="S-adenosyl-L-methionine-dependent methyltransferases"/>
    <property type="match status" value="1"/>
</dbReference>
<dbReference type="HOGENOM" id="CLU_069129_8_2_0"/>
<gene>
    <name evidence="5" type="ordered locus">ANT_00580</name>
</gene>
<dbReference type="InterPro" id="IPR029063">
    <property type="entry name" value="SAM-dependent_MTases_sf"/>
</dbReference>
<dbReference type="Pfam" id="PF13649">
    <property type="entry name" value="Methyltransf_25"/>
    <property type="match status" value="1"/>
</dbReference>
<evidence type="ECO:0000256" key="3">
    <source>
        <dbReference type="ARBA" id="ARBA00022691"/>
    </source>
</evidence>
<dbReference type="CDD" id="cd02440">
    <property type="entry name" value="AdoMet_MTases"/>
    <property type="match status" value="1"/>
</dbReference>
<dbReference type="STRING" id="926569.ANT_00580"/>
<dbReference type="GO" id="GO:0005829">
    <property type="term" value="C:cytosol"/>
    <property type="evidence" value="ECO:0007669"/>
    <property type="project" value="TreeGrafter"/>
</dbReference>
<reference evidence="5 6" key="1">
    <citation type="submission" date="2010-12" db="EMBL/GenBank/DDBJ databases">
        <title>Whole genome sequence of Anaerolinea thermophila UNI-1.</title>
        <authorList>
            <person name="Narita-Yamada S."/>
            <person name="Kishi E."/>
            <person name="Watanabe Y."/>
            <person name="Takasaki K."/>
            <person name="Ankai A."/>
            <person name="Oguchi A."/>
            <person name="Fukui S."/>
            <person name="Takahashi M."/>
            <person name="Yashiro I."/>
            <person name="Hosoyama A."/>
            <person name="Sekiguchi Y."/>
            <person name="Hanada S."/>
            <person name="Fujita N."/>
        </authorList>
    </citation>
    <scope>NUCLEOTIDE SEQUENCE [LARGE SCALE GENOMIC DNA]</scope>
    <source>
        <strain evidence="6">DSM 14523 / JCM 11388 / NBRC 100420 / UNI-1</strain>
    </source>
</reference>
<dbReference type="OrthoDB" id="9811589at2"/>
<organism evidence="5 6">
    <name type="scientific">Anaerolinea thermophila (strain DSM 14523 / JCM 11388 / NBRC 100420 / UNI-1)</name>
    <dbReference type="NCBI Taxonomy" id="926569"/>
    <lineage>
        <taxon>Bacteria</taxon>
        <taxon>Bacillati</taxon>
        <taxon>Chloroflexota</taxon>
        <taxon>Anaerolineae</taxon>
        <taxon>Anaerolineales</taxon>
        <taxon>Anaerolineaceae</taxon>
        <taxon>Anaerolinea</taxon>
    </lineage>
</organism>
<evidence type="ECO:0000313" key="6">
    <source>
        <dbReference type="Proteomes" id="UP000008922"/>
    </source>
</evidence>
<dbReference type="GO" id="GO:0051289">
    <property type="term" value="P:protein homotetramerization"/>
    <property type="evidence" value="ECO:0007669"/>
    <property type="project" value="TreeGrafter"/>
</dbReference>
<dbReference type="GO" id="GO:0032259">
    <property type="term" value="P:methylation"/>
    <property type="evidence" value="ECO:0007669"/>
    <property type="project" value="UniProtKB-KW"/>
</dbReference>
<sequence>MNNSLYDDLSEDYDRFVNWEQRLKVELPFLLRHLPHGRVLDAACATGWHAIALAQQGFQTAGADLSPQMIAVARRNAQAAGVTLPFEVAGFGDLARAFAASLPFDGLICLGNSLPHLLTPQDLARALADFAACLRPGGTLILQNRNFDAVLARGERWMEPQVFRKGRKTWLYLRFYDFLPEGLIRFNMVRLTRERMGWTQRVTSTFLRPLRMAEVMEMLREAGFEALETYGSMEAGGVPFDVHTSGNSIVVAHKA</sequence>
<dbReference type="GO" id="GO:1901052">
    <property type="term" value="P:sarcosine metabolic process"/>
    <property type="evidence" value="ECO:0007669"/>
    <property type="project" value="TreeGrafter"/>
</dbReference>
<dbReference type="GO" id="GO:0042802">
    <property type="term" value="F:identical protein binding"/>
    <property type="evidence" value="ECO:0007669"/>
    <property type="project" value="TreeGrafter"/>
</dbReference>
<dbReference type="Proteomes" id="UP000008922">
    <property type="component" value="Chromosome"/>
</dbReference>
<dbReference type="GO" id="GO:0006111">
    <property type="term" value="P:regulation of gluconeogenesis"/>
    <property type="evidence" value="ECO:0007669"/>
    <property type="project" value="TreeGrafter"/>
</dbReference>
<dbReference type="KEGG" id="atm:ANT_00580"/>
<dbReference type="GO" id="GO:0046498">
    <property type="term" value="P:S-adenosylhomocysteine metabolic process"/>
    <property type="evidence" value="ECO:0007669"/>
    <property type="project" value="TreeGrafter"/>
</dbReference>
<dbReference type="Gene3D" id="3.40.50.150">
    <property type="entry name" value="Vaccinia Virus protein VP39"/>
    <property type="match status" value="1"/>
</dbReference>
<dbReference type="AlphaFoldDB" id="E8MYE7"/>
<keyword evidence="1 5" id="KW-0489">Methyltransferase</keyword>
<dbReference type="GO" id="GO:1904047">
    <property type="term" value="F:S-adenosyl-L-methionine binding"/>
    <property type="evidence" value="ECO:0007669"/>
    <property type="project" value="TreeGrafter"/>
</dbReference>
<dbReference type="InParanoid" id="E8MYE7"/>
<dbReference type="GO" id="GO:0006730">
    <property type="term" value="P:one-carbon metabolic process"/>
    <property type="evidence" value="ECO:0007669"/>
    <property type="project" value="TreeGrafter"/>
</dbReference>
<evidence type="ECO:0000259" key="4">
    <source>
        <dbReference type="Pfam" id="PF13649"/>
    </source>
</evidence>
<dbReference type="eggNOG" id="COG2227">
    <property type="taxonomic scope" value="Bacteria"/>
</dbReference>
<evidence type="ECO:0000313" key="5">
    <source>
        <dbReference type="EMBL" id="BAJ62092.1"/>
    </source>
</evidence>
<keyword evidence="3" id="KW-0949">S-adenosyl-L-methionine</keyword>
<keyword evidence="2" id="KW-0808">Transferase</keyword>
<dbReference type="FunCoup" id="E8MYE7">
    <property type="interactions" value="107"/>
</dbReference>
<dbReference type="PANTHER" id="PTHR16458">
    <property type="entry name" value="GLYCINE N-METHYLTRANSFERASE"/>
    <property type="match status" value="1"/>
</dbReference>
<name>E8MYE7_ANATU</name>
<dbReference type="EMBL" id="AP012029">
    <property type="protein sequence ID" value="BAJ62092.1"/>
    <property type="molecule type" value="Genomic_DNA"/>
</dbReference>
<keyword evidence="6" id="KW-1185">Reference proteome</keyword>
<dbReference type="RefSeq" id="WP_013558490.1">
    <property type="nucleotide sequence ID" value="NC_014960.1"/>
</dbReference>
<evidence type="ECO:0000256" key="2">
    <source>
        <dbReference type="ARBA" id="ARBA00022679"/>
    </source>
</evidence>
<dbReference type="SUPFAM" id="SSF53335">
    <property type="entry name" value="S-adenosyl-L-methionine-dependent methyltransferases"/>
    <property type="match status" value="1"/>
</dbReference>